<dbReference type="EMBL" id="MGFJ01000022">
    <property type="protein sequence ID" value="OGM02403.1"/>
    <property type="molecule type" value="Genomic_DNA"/>
</dbReference>
<proteinExistence type="predicted"/>
<evidence type="ECO:0000256" key="6">
    <source>
        <dbReference type="ARBA" id="ARBA00022989"/>
    </source>
</evidence>
<dbReference type="Proteomes" id="UP000176198">
    <property type="component" value="Unassembled WGS sequence"/>
</dbReference>
<evidence type="ECO:0000256" key="4">
    <source>
        <dbReference type="ARBA" id="ARBA00022679"/>
    </source>
</evidence>
<evidence type="ECO:0000256" key="7">
    <source>
        <dbReference type="ARBA" id="ARBA00023136"/>
    </source>
</evidence>
<name>A0A1F7WHX9_9BACT</name>
<feature type="transmembrane region" description="Helical" evidence="8">
    <location>
        <begin position="331"/>
        <end position="349"/>
    </location>
</feature>
<feature type="transmembrane region" description="Helical" evidence="8">
    <location>
        <begin position="101"/>
        <end position="118"/>
    </location>
</feature>
<feature type="transmembrane region" description="Helical" evidence="8">
    <location>
        <begin position="124"/>
        <end position="140"/>
    </location>
</feature>
<protein>
    <submittedName>
        <fullName evidence="9">Uncharacterized protein</fullName>
    </submittedName>
</protein>
<dbReference type="PANTHER" id="PTHR33908">
    <property type="entry name" value="MANNOSYLTRANSFERASE YKCB-RELATED"/>
    <property type="match status" value="1"/>
</dbReference>
<keyword evidence="4" id="KW-0808">Transferase</keyword>
<keyword evidence="6 8" id="KW-1133">Transmembrane helix</keyword>
<comment type="caution">
    <text evidence="9">The sequence shown here is derived from an EMBL/GenBank/DDBJ whole genome shotgun (WGS) entry which is preliminary data.</text>
</comment>
<keyword evidence="2" id="KW-1003">Cell membrane</keyword>
<evidence type="ECO:0000256" key="1">
    <source>
        <dbReference type="ARBA" id="ARBA00004651"/>
    </source>
</evidence>
<accession>A0A1F7WHX9</accession>
<comment type="subcellular location">
    <subcellularLocation>
        <location evidence="1">Cell membrane</location>
        <topology evidence="1">Multi-pass membrane protein</topology>
    </subcellularLocation>
</comment>
<reference evidence="9 10" key="1">
    <citation type="journal article" date="2016" name="Nat. Commun.">
        <title>Thousands of microbial genomes shed light on interconnected biogeochemical processes in an aquifer system.</title>
        <authorList>
            <person name="Anantharaman K."/>
            <person name="Brown C.T."/>
            <person name="Hug L.A."/>
            <person name="Sharon I."/>
            <person name="Castelle C.J."/>
            <person name="Probst A.J."/>
            <person name="Thomas B.C."/>
            <person name="Singh A."/>
            <person name="Wilkins M.J."/>
            <person name="Karaoz U."/>
            <person name="Brodie E.L."/>
            <person name="Williams K.H."/>
            <person name="Hubbard S.S."/>
            <person name="Banfield J.F."/>
        </authorList>
    </citation>
    <scope>NUCLEOTIDE SEQUENCE [LARGE SCALE GENOMIC DNA]</scope>
</reference>
<dbReference type="PANTHER" id="PTHR33908:SF11">
    <property type="entry name" value="MEMBRANE PROTEIN"/>
    <property type="match status" value="1"/>
</dbReference>
<keyword evidence="3" id="KW-0328">Glycosyltransferase</keyword>
<evidence type="ECO:0000256" key="3">
    <source>
        <dbReference type="ARBA" id="ARBA00022676"/>
    </source>
</evidence>
<keyword evidence="7 8" id="KW-0472">Membrane</keyword>
<dbReference type="GO" id="GO:0005886">
    <property type="term" value="C:plasma membrane"/>
    <property type="evidence" value="ECO:0007669"/>
    <property type="project" value="UniProtKB-SubCell"/>
</dbReference>
<dbReference type="STRING" id="1802471.A2115_02985"/>
<evidence type="ECO:0000313" key="10">
    <source>
        <dbReference type="Proteomes" id="UP000176198"/>
    </source>
</evidence>
<dbReference type="GO" id="GO:0016763">
    <property type="term" value="F:pentosyltransferase activity"/>
    <property type="evidence" value="ECO:0007669"/>
    <property type="project" value="TreeGrafter"/>
</dbReference>
<evidence type="ECO:0000256" key="5">
    <source>
        <dbReference type="ARBA" id="ARBA00022692"/>
    </source>
</evidence>
<feature type="transmembrane region" description="Helical" evidence="8">
    <location>
        <begin position="306"/>
        <end position="325"/>
    </location>
</feature>
<organism evidence="9 10">
    <name type="scientific">Candidatus Woesebacteria bacterium GWA1_41_8</name>
    <dbReference type="NCBI Taxonomy" id="1802471"/>
    <lineage>
        <taxon>Bacteria</taxon>
        <taxon>Candidatus Woeseibacteriota</taxon>
    </lineage>
</organism>
<dbReference type="GO" id="GO:0009103">
    <property type="term" value="P:lipopolysaccharide biosynthetic process"/>
    <property type="evidence" value="ECO:0007669"/>
    <property type="project" value="UniProtKB-ARBA"/>
</dbReference>
<keyword evidence="5 8" id="KW-0812">Transmembrane</keyword>
<evidence type="ECO:0000313" key="9">
    <source>
        <dbReference type="EMBL" id="OGM02403.1"/>
    </source>
</evidence>
<feature type="transmembrane region" description="Helical" evidence="8">
    <location>
        <begin position="180"/>
        <end position="205"/>
    </location>
</feature>
<feature type="transmembrane region" description="Helical" evidence="8">
    <location>
        <begin position="250"/>
        <end position="268"/>
    </location>
</feature>
<evidence type="ECO:0000256" key="2">
    <source>
        <dbReference type="ARBA" id="ARBA00022475"/>
    </source>
</evidence>
<feature type="transmembrane region" description="Helical" evidence="8">
    <location>
        <begin position="152"/>
        <end position="174"/>
    </location>
</feature>
<feature type="transmembrane region" description="Helical" evidence="8">
    <location>
        <begin position="280"/>
        <end position="299"/>
    </location>
</feature>
<evidence type="ECO:0000256" key="8">
    <source>
        <dbReference type="SAM" id="Phobius"/>
    </source>
</evidence>
<dbReference type="AlphaFoldDB" id="A0A1F7WHX9"/>
<gene>
    <name evidence="9" type="ORF">A2115_02985</name>
</gene>
<feature type="transmembrane region" description="Helical" evidence="8">
    <location>
        <begin position="70"/>
        <end position="89"/>
    </location>
</feature>
<dbReference type="InterPro" id="IPR050297">
    <property type="entry name" value="LipidA_mod_glycosyltrf_83"/>
</dbReference>
<sequence>MIPLILILALGLRLVALNQSLWLDEAIGAEAVKNFSFWGIISEFSKFDNHPPLYYLILKLWTDLSGYSEISLRIPSIIIGLGTIYLTFLIAKHLAPKGKPFYILAPLLLATSGLHIYYSQEARMYSLAAFLAALAVYSFLKPRWALFSLSIAALLLTDYVPVFLLPVFWLWGILNKRGKAWWRAFVLSHSLPLVLGILWAPTFFLQSAHGKWLLSTLPAWRDIAGGANLKQAALVWVKFVLGRISFRDKIFYYSAAAISSIPFILSLLATFKKRKEMEFVWLWLVVPLVLGFVASFWFPAFIYFRFLYVLPAFYILLSWGIWVIKNQSLKIALAALIILVNLGGWFLYVRDPSQQRERWRQAVAFVEERAKEDELVLFEYPEPFTPWRWYETGKVKAFGATDAILGNFEKTRERTKSLVEKAQGVYYFEYLRDLSDPQRSLEEALGGEGFIAKEIYDYFPGVGQITYYAKD</sequence>